<dbReference type="InterPro" id="IPR045062">
    <property type="entry name" value="Cyt_c_biogenesis_CcsA/CcmC"/>
</dbReference>
<evidence type="ECO:0000313" key="9">
    <source>
        <dbReference type="Proteomes" id="UP000722121"/>
    </source>
</evidence>
<feature type="transmembrane region" description="Helical" evidence="6">
    <location>
        <begin position="288"/>
        <end position="318"/>
    </location>
</feature>
<feature type="transmembrane region" description="Helical" evidence="6">
    <location>
        <begin position="231"/>
        <end position="248"/>
    </location>
</feature>
<dbReference type="InterPro" id="IPR002541">
    <property type="entry name" value="Cyt_c_assembly"/>
</dbReference>
<feature type="transmembrane region" description="Helical" evidence="6">
    <location>
        <begin position="195"/>
        <end position="219"/>
    </location>
</feature>
<feature type="transmembrane region" description="Helical" evidence="6">
    <location>
        <begin position="398"/>
        <end position="417"/>
    </location>
</feature>
<evidence type="ECO:0000256" key="4">
    <source>
        <dbReference type="ARBA" id="ARBA00022989"/>
    </source>
</evidence>
<name>A0ABS3ARB1_9BACT</name>
<evidence type="ECO:0000256" key="5">
    <source>
        <dbReference type="ARBA" id="ARBA00023136"/>
    </source>
</evidence>
<dbReference type="EMBL" id="JAFITR010000035">
    <property type="protein sequence ID" value="MBN4066885.1"/>
    <property type="molecule type" value="Genomic_DNA"/>
</dbReference>
<feature type="transmembrane region" description="Helical" evidence="6">
    <location>
        <begin position="166"/>
        <end position="188"/>
    </location>
</feature>
<comment type="caution">
    <text evidence="8">The sequence shown here is derived from an EMBL/GenBank/DDBJ whole genome shotgun (WGS) entry which is preliminary data.</text>
</comment>
<keyword evidence="2 6" id="KW-0812">Transmembrane</keyword>
<proteinExistence type="predicted"/>
<dbReference type="Pfam" id="PF01578">
    <property type="entry name" value="Cytochrom_C_asm"/>
    <property type="match status" value="1"/>
</dbReference>
<keyword evidence="9" id="KW-1185">Reference proteome</keyword>
<keyword evidence="5 6" id="KW-0472">Membrane</keyword>
<keyword evidence="4 6" id="KW-1133">Transmembrane helix</keyword>
<accession>A0ABS3ARB1</accession>
<evidence type="ECO:0000256" key="1">
    <source>
        <dbReference type="ARBA" id="ARBA00004141"/>
    </source>
</evidence>
<evidence type="ECO:0000256" key="6">
    <source>
        <dbReference type="SAM" id="Phobius"/>
    </source>
</evidence>
<evidence type="ECO:0000256" key="3">
    <source>
        <dbReference type="ARBA" id="ARBA00022748"/>
    </source>
</evidence>
<reference evidence="8 9" key="1">
    <citation type="submission" date="2021-02" db="EMBL/GenBank/DDBJ databases">
        <title>Activity-based single-cell genomes from oceanic crustal fluid captures similar information to metagenomic and metatranscriptomic surveys with orders of magnitude less sampling.</title>
        <authorList>
            <person name="D'Angelo T.S."/>
            <person name="Orcutt B.N."/>
        </authorList>
    </citation>
    <scope>NUCLEOTIDE SEQUENCE [LARGE SCALE GENOMIC DNA]</scope>
    <source>
        <strain evidence="8">AH-315-G07</strain>
    </source>
</reference>
<feature type="transmembrane region" description="Helical" evidence="6">
    <location>
        <begin position="374"/>
        <end position="391"/>
    </location>
</feature>
<feature type="transmembrane region" description="Helical" evidence="6">
    <location>
        <begin position="437"/>
        <end position="455"/>
    </location>
</feature>
<dbReference type="PANTHER" id="PTHR30071:SF1">
    <property type="entry name" value="CYTOCHROME B_B6 PROTEIN-RELATED"/>
    <property type="match status" value="1"/>
</dbReference>
<sequence length="462" mass="51765">MRSLRLCVSSRGLVNRCLVNRRLVNRVCLSLFLLLVCWSGTGWCGVEEIPVLYKGRFRPLEAQARIASTTPNQQLHNAPLALPTKRLSSASWLALTAKNMTEANPTPYPDVEWGKIRKAYSSNNMDELATLLVANYANHLAGKPYQYAEGKALYYPTMGQMSAEGFYYKLPLLLIVALLYCLSLLFFAFPKTRRFATLIFLIAFLSHTFYLALRCYILSRPPVSNMFESVLYVPWTAALLALVLRYTFFKSNLLLFCASLANSVIFAILLVTKLYLEMENVQAVLDSQYWLIIHVLMIVGSYGVFLLCGALGHAYLAVRWIKKRHTKACDLLSKAILQTMYIGTALLIPGTILGGVWAAQSWGRFWDWDPKESWAFISSCTYLLFIHAYTFKKISKNTLAIGSIVGLAAITFTWYGVNYILGTGMHSYGFSSGGEGFYYAFLGAEALLIAAAALLRKSPQSQ</sequence>
<organism evidence="8 9">
    <name type="scientific">Simkania negevensis</name>
    <dbReference type="NCBI Taxonomy" id="83561"/>
    <lineage>
        <taxon>Bacteria</taxon>
        <taxon>Pseudomonadati</taxon>
        <taxon>Chlamydiota</taxon>
        <taxon>Chlamydiia</taxon>
        <taxon>Parachlamydiales</taxon>
        <taxon>Simkaniaceae</taxon>
        <taxon>Simkania</taxon>
    </lineage>
</organism>
<protein>
    <submittedName>
        <fullName evidence="8">Cytochrome c biogenesis protein CcsA</fullName>
    </submittedName>
</protein>
<feature type="transmembrane region" description="Helical" evidence="6">
    <location>
        <begin position="339"/>
        <end position="362"/>
    </location>
</feature>
<evidence type="ECO:0000259" key="7">
    <source>
        <dbReference type="Pfam" id="PF01578"/>
    </source>
</evidence>
<feature type="transmembrane region" description="Helical" evidence="6">
    <location>
        <begin position="253"/>
        <end position="276"/>
    </location>
</feature>
<evidence type="ECO:0000256" key="2">
    <source>
        <dbReference type="ARBA" id="ARBA00022692"/>
    </source>
</evidence>
<gene>
    <name evidence="8" type="primary">ccsA</name>
    <name evidence="8" type="ORF">JYU14_02255</name>
</gene>
<feature type="domain" description="Cytochrome c assembly protein" evidence="7">
    <location>
        <begin position="224"/>
        <end position="421"/>
    </location>
</feature>
<comment type="subcellular location">
    <subcellularLocation>
        <location evidence="1">Membrane</location>
        <topology evidence="1">Multi-pass membrane protein</topology>
    </subcellularLocation>
</comment>
<dbReference type="Proteomes" id="UP000722121">
    <property type="component" value="Unassembled WGS sequence"/>
</dbReference>
<dbReference type="PANTHER" id="PTHR30071">
    <property type="entry name" value="HEME EXPORTER PROTEIN C"/>
    <property type="match status" value="1"/>
</dbReference>
<evidence type="ECO:0000313" key="8">
    <source>
        <dbReference type="EMBL" id="MBN4066885.1"/>
    </source>
</evidence>
<keyword evidence="3" id="KW-0201">Cytochrome c-type biogenesis</keyword>